<accession>A0A7D5L9T9</accession>
<name>A0A7D5L9T9_9EURY</name>
<dbReference type="OrthoDB" id="378376at2157"/>
<dbReference type="KEGG" id="halu:HUG12_08185"/>
<sequence length="52" mass="5547">MTSKALSRRTMSTLAKRFRTTAAYSRRQPSTGWAADANGDQLKLSAMAAAAA</sequence>
<proteinExistence type="predicted"/>
<dbReference type="EMBL" id="CP058579">
    <property type="protein sequence ID" value="QLG61706.1"/>
    <property type="molecule type" value="Genomic_DNA"/>
</dbReference>
<dbReference type="Proteomes" id="UP000509626">
    <property type="component" value="Chromosome"/>
</dbReference>
<dbReference type="AlphaFoldDB" id="A0A7D5L9T9"/>
<dbReference type="RefSeq" id="WP_179268291.1">
    <property type="nucleotide sequence ID" value="NZ_CP058579.1"/>
</dbReference>
<dbReference type="GeneID" id="56037430"/>
<gene>
    <name evidence="1" type="ORF">HUG12_08185</name>
</gene>
<reference evidence="1 2" key="1">
    <citation type="submission" date="2020-06" db="EMBL/GenBank/DDBJ databases">
        <title>NJ-3-1, isolated from saline soil.</title>
        <authorList>
            <person name="Cui H.L."/>
            <person name="Shi X."/>
        </authorList>
    </citation>
    <scope>NUCLEOTIDE SEQUENCE [LARGE SCALE GENOMIC DNA]</scope>
    <source>
        <strain evidence="1 2">NJ-3-1</strain>
    </source>
</reference>
<evidence type="ECO:0000313" key="2">
    <source>
        <dbReference type="Proteomes" id="UP000509626"/>
    </source>
</evidence>
<protein>
    <submittedName>
        <fullName evidence="1">Uncharacterized protein</fullName>
    </submittedName>
</protein>
<organism evidence="1 2">
    <name type="scientific">Halorarum salinum</name>
    <dbReference type="NCBI Taxonomy" id="2743089"/>
    <lineage>
        <taxon>Archaea</taxon>
        <taxon>Methanobacteriati</taxon>
        <taxon>Methanobacteriota</taxon>
        <taxon>Stenosarchaea group</taxon>
        <taxon>Halobacteria</taxon>
        <taxon>Halobacteriales</taxon>
        <taxon>Haloferacaceae</taxon>
        <taxon>Halorarum</taxon>
    </lineage>
</organism>
<keyword evidence="2" id="KW-1185">Reference proteome</keyword>
<evidence type="ECO:0000313" key="1">
    <source>
        <dbReference type="EMBL" id="QLG61706.1"/>
    </source>
</evidence>